<name>A0A150K670_HEYCO</name>
<dbReference type="PATRIC" id="fig|1398.26.peg.1834"/>
<organism evidence="1 2">
    <name type="scientific">Heyndrickxia coagulans</name>
    <name type="common">Weizmannia coagulans</name>
    <dbReference type="NCBI Taxonomy" id="1398"/>
    <lineage>
        <taxon>Bacteria</taxon>
        <taxon>Bacillati</taxon>
        <taxon>Bacillota</taxon>
        <taxon>Bacilli</taxon>
        <taxon>Bacillales</taxon>
        <taxon>Bacillaceae</taxon>
        <taxon>Heyndrickxia</taxon>
    </lineage>
</organism>
<dbReference type="Proteomes" id="UP000075288">
    <property type="component" value="Unassembled WGS sequence"/>
</dbReference>
<dbReference type="AlphaFoldDB" id="A0A150K670"/>
<dbReference type="EMBL" id="LQYG01000024">
    <property type="protein sequence ID" value="KYC64708.1"/>
    <property type="molecule type" value="Genomic_DNA"/>
</dbReference>
<gene>
    <name evidence="1" type="ORF">B4098_3401</name>
</gene>
<sequence>MNRAEKLAQLYKKANALNEELPKELMDKLSIYGQVLEIIGGLHAESVKAWKLAEAKRRETIASAIVYGAELDGVAYKTAKEKEAAAEVIGAEARRNEALAEAEAQRWRNAMIAVQETIQILKKKYEHMKEVAKGGI</sequence>
<dbReference type="RefSeq" id="WP_061566368.1">
    <property type="nucleotide sequence ID" value="NZ_LQYG01000024.1"/>
</dbReference>
<protein>
    <submittedName>
        <fullName evidence="1">Uncharacterized protein</fullName>
    </submittedName>
</protein>
<evidence type="ECO:0000313" key="2">
    <source>
        <dbReference type="Proteomes" id="UP000075288"/>
    </source>
</evidence>
<accession>A0A150K670</accession>
<proteinExistence type="predicted"/>
<evidence type="ECO:0000313" key="1">
    <source>
        <dbReference type="EMBL" id="KYC64708.1"/>
    </source>
</evidence>
<reference evidence="1 2" key="1">
    <citation type="submission" date="2016-01" db="EMBL/GenBank/DDBJ databases">
        <title>Genome Sequences of Twelve Sporeforming Bacillus Species Isolated from Foods.</title>
        <authorList>
            <person name="Berendsen E.M."/>
            <person name="Wells-Bennik M.H."/>
            <person name="Krawcyk A.O."/>
            <person name="De Jong A."/>
            <person name="Holsappel S."/>
            <person name="Eijlander R.T."/>
            <person name="Kuipers O.P."/>
        </authorList>
    </citation>
    <scope>NUCLEOTIDE SEQUENCE [LARGE SCALE GENOMIC DNA]</scope>
    <source>
        <strain evidence="1 2">B4098</strain>
    </source>
</reference>
<comment type="caution">
    <text evidence="1">The sequence shown here is derived from an EMBL/GenBank/DDBJ whole genome shotgun (WGS) entry which is preliminary data.</text>
</comment>